<dbReference type="PANTHER" id="PTHR42887">
    <property type="entry name" value="OS12G0638800 PROTEIN"/>
    <property type="match status" value="1"/>
</dbReference>
<evidence type="ECO:0000259" key="5">
    <source>
        <dbReference type="Pfam" id="PF22780"/>
    </source>
</evidence>
<protein>
    <submittedName>
        <fullName evidence="6">NAD(FAD)-utilizing dehydrogenase</fullName>
    </submittedName>
</protein>
<comment type="caution">
    <text evidence="6">The sequence shown here is derived from an EMBL/GenBank/DDBJ whole genome shotgun (WGS) entry which is preliminary data.</text>
</comment>
<dbReference type="SUPFAM" id="SSF51905">
    <property type="entry name" value="FAD/NAD(P)-binding domain"/>
    <property type="match status" value="1"/>
</dbReference>
<gene>
    <name evidence="6" type="ORF">SAE02_70120</name>
</gene>
<dbReference type="SUPFAM" id="SSF160996">
    <property type="entry name" value="HI0933 insert domain-like"/>
    <property type="match status" value="1"/>
</dbReference>
<dbReference type="NCBIfam" id="TIGR03862">
    <property type="entry name" value="flavo_PP4765"/>
    <property type="match status" value="1"/>
</dbReference>
<organism evidence="6 7">
    <name type="scientific">Skermanella aerolata</name>
    <dbReference type="NCBI Taxonomy" id="393310"/>
    <lineage>
        <taxon>Bacteria</taxon>
        <taxon>Pseudomonadati</taxon>
        <taxon>Pseudomonadota</taxon>
        <taxon>Alphaproteobacteria</taxon>
        <taxon>Rhodospirillales</taxon>
        <taxon>Azospirillaceae</taxon>
        <taxon>Skermanella</taxon>
    </lineage>
</organism>
<evidence type="ECO:0000256" key="2">
    <source>
        <dbReference type="ARBA" id="ARBA00022630"/>
    </source>
</evidence>
<dbReference type="PANTHER" id="PTHR42887:SF1">
    <property type="entry name" value="BLR3961 PROTEIN"/>
    <property type="match status" value="1"/>
</dbReference>
<dbReference type="OrthoDB" id="5288829at2"/>
<dbReference type="InterPro" id="IPR023166">
    <property type="entry name" value="BaiN-like_dom_sf"/>
</dbReference>
<dbReference type="NCBIfam" id="TIGR00275">
    <property type="entry name" value="aminoacetone oxidase family FAD-binding enzyme"/>
    <property type="match status" value="1"/>
</dbReference>
<dbReference type="InterPro" id="IPR055178">
    <property type="entry name" value="RsdA/BaiN/AoA(So)-like_dom"/>
</dbReference>
<dbReference type="Pfam" id="PF22780">
    <property type="entry name" value="HI0933_like_1st"/>
    <property type="match status" value="1"/>
</dbReference>
<dbReference type="InterPro" id="IPR057661">
    <property type="entry name" value="RsdA/BaiN/AoA(So)_Rossmann"/>
</dbReference>
<evidence type="ECO:0000256" key="3">
    <source>
        <dbReference type="ARBA" id="ARBA00022827"/>
    </source>
</evidence>
<reference evidence="6 7" key="1">
    <citation type="submission" date="2019-07" db="EMBL/GenBank/DDBJ databases">
        <title>Whole genome shotgun sequence of Skermanella aerolata NBRC 106429.</title>
        <authorList>
            <person name="Hosoyama A."/>
            <person name="Uohara A."/>
            <person name="Ohji S."/>
            <person name="Ichikawa N."/>
        </authorList>
    </citation>
    <scope>NUCLEOTIDE SEQUENCE [LARGE SCALE GENOMIC DNA]</scope>
    <source>
        <strain evidence="6 7">NBRC 106429</strain>
    </source>
</reference>
<dbReference type="AlphaFoldDB" id="A0A512E2C6"/>
<evidence type="ECO:0000256" key="1">
    <source>
        <dbReference type="ARBA" id="ARBA00001974"/>
    </source>
</evidence>
<proteinExistence type="predicted"/>
<dbReference type="Pfam" id="PF03486">
    <property type="entry name" value="HI0933_like"/>
    <property type="match status" value="1"/>
</dbReference>
<dbReference type="Gene3D" id="2.40.30.10">
    <property type="entry name" value="Translation factors"/>
    <property type="match status" value="1"/>
</dbReference>
<evidence type="ECO:0000313" key="7">
    <source>
        <dbReference type="Proteomes" id="UP000321523"/>
    </source>
</evidence>
<accession>A0A512E2C6</accession>
<dbReference type="EMBL" id="BJYZ01000052">
    <property type="protein sequence ID" value="GEO42864.1"/>
    <property type="molecule type" value="Genomic_DNA"/>
</dbReference>
<feature type="domain" description="RsdA/BaiN/AoA(So)-like Rossmann fold-like" evidence="4">
    <location>
        <begin position="17"/>
        <end position="404"/>
    </location>
</feature>
<evidence type="ECO:0000259" key="4">
    <source>
        <dbReference type="Pfam" id="PF03486"/>
    </source>
</evidence>
<dbReference type="RefSeq" id="WP_044436584.1">
    <property type="nucleotide sequence ID" value="NZ_BJYZ01000052.1"/>
</dbReference>
<comment type="cofactor">
    <cofactor evidence="1">
        <name>FAD</name>
        <dbReference type="ChEBI" id="CHEBI:57692"/>
    </cofactor>
</comment>
<sequence>MTAHWTEETTGSAIPRAAVIGGGPAGLMAAEVMAKAGLTVDIYDAMASVGRKFLLAGRGGLNLTHSEPLERFVTRYGERAAVVSSWLERFSPDDMKAWAAGLGIETFVGSSGRVFPIQMKASPLLRAWLRQLDGLGVTLHTRHRWIGFDDAGKPLVRNAAGDTVAVDAGATVLALGGASWPKLGSDGSWTGLLAEHGIAVRPLRPANCGFTVAWDEGFIAKHEGEPLKNLALSFGGTTMRGELMLTRSGIEGGGVYALSAALRDAIERDGEAVLTLDLRPQLSGEQVRDRLRRPRGSESLSNWLRKSVNLTGPLPGLVRGVAGSSTEPSRIAPLIKALPLRLTGCRPIERAISTAGGVDLDELTPDLMLKRLPGVFVAGEMLDWEAPTGGYLLQGAFASGLIAGLGAADLSRSFTLPRQDLAQNSSTS</sequence>
<dbReference type="PRINTS" id="PR00420">
    <property type="entry name" value="RNGMNOXGNASE"/>
</dbReference>
<keyword evidence="3" id="KW-0274">FAD</keyword>
<dbReference type="InterPro" id="IPR022460">
    <property type="entry name" value="Flavoprotein_PP4765"/>
</dbReference>
<dbReference type="Proteomes" id="UP000321523">
    <property type="component" value="Unassembled WGS sequence"/>
</dbReference>
<keyword evidence="2" id="KW-0285">Flavoprotein</keyword>
<evidence type="ECO:0000313" key="6">
    <source>
        <dbReference type="EMBL" id="GEO42864.1"/>
    </source>
</evidence>
<dbReference type="Gene3D" id="3.50.50.60">
    <property type="entry name" value="FAD/NAD(P)-binding domain"/>
    <property type="match status" value="1"/>
</dbReference>
<feature type="domain" description="RsdA/BaiN/AoA(So)-like insert" evidence="5">
    <location>
        <begin position="204"/>
        <end position="353"/>
    </location>
</feature>
<keyword evidence="7" id="KW-1185">Reference proteome</keyword>
<dbReference type="InterPro" id="IPR004792">
    <property type="entry name" value="BaiN-like"/>
</dbReference>
<name>A0A512E2C6_9PROT</name>
<dbReference type="InterPro" id="IPR036188">
    <property type="entry name" value="FAD/NAD-bd_sf"/>
</dbReference>
<dbReference type="Gene3D" id="1.10.8.260">
    <property type="entry name" value="HI0933 insert domain-like"/>
    <property type="match status" value="1"/>
</dbReference>